<dbReference type="SUPFAM" id="SSF53850">
    <property type="entry name" value="Periplasmic binding protein-like II"/>
    <property type="match status" value="1"/>
</dbReference>
<gene>
    <name evidence="6" type="ORF">SAMN05421548_1224</name>
</gene>
<dbReference type="AlphaFoldDB" id="A0A1G6VZ81"/>
<keyword evidence="4" id="KW-0804">Transcription</keyword>
<dbReference type="SUPFAM" id="SSF46785">
    <property type="entry name" value="Winged helix' DNA-binding domain"/>
    <property type="match status" value="1"/>
</dbReference>
<protein>
    <submittedName>
        <fullName evidence="6">DNA-binding transcriptional regulator, LysR family</fullName>
    </submittedName>
</protein>
<keyword evidence="2" id="KW-0805">Transcription regulation</keyword>
<dbReference type="InterPro" id="IPR005119">
    <property type="entry name" value="LysR_subst-bd"/>
</dbReference>
<dbReference type="FunFam" id="1.10.10.10:FF:000001">
    <property type="entry name" value="LysR family transcriptional regulator"/>
    <property type="match status" value="1"/>
</dbReference>
<sequence>MRVKHYDSLRALAAVYKHRSFTRAAKAVGVSTASLSRWIAQLEETLGIRLINRNTHSLSFTTTGELYASNVARILESLEETEKRLGDMPAKPQGTLRIASPTNFATSVLVKNISSFRALYKDVNVELFLEDGEYDLIENGYDVGVIPLSVNRYSTLITRPLIHDEVVLCAAPSYLGKRRKPAHPAELKAHDMLATPCGDFDLSSAVFERDGEQFEFRAAPSFVAANVDVLRDAALNGMGIGAFPMTLVRQHLSEGTLVRLLSGYELPSSRYQIAYASRAFLPAKVRTFIDHLVSRIET</sequence>
<proteinExistence type="inferred from homology"/>
<evidence type="ECO:0000259" key="5">
    <source>
        <dbReference type="PROSITE" id="PS50931"/>
    </source>
</evidence>
<dbReference type="GO" id="GO:0003677">
    <property type="term" value="F:DNA binding"/>
    <property type="evidence" value="ECO:0007669"/>
    <property type="project" value="UniProtKB-KW"/>
</dbReference>
<dbReference type="Proteomes" id="UP000198908">
    <property type="component" value="Unassembled WGS sequence"/>
</dbReference>
<dbReference type="PANTHER" id="PTHR30537:SF5">
    <property type="entry name" value="HTH-TYPE TRANSCRIPTIONAL ACTIVATOR TTDR-RELATED"/>
    <property type="match status" value="1"/>
</dbReference>
<dbReference type="PROSITE" id="PS50931">
    <property type="entry name" value="HTH_LYSR"/>
    <property type="match status" value="1"/>
</dbReference>
<evidence type="ECO:0000313" key="6">
    <source>
        <dbReference type="EMBL" id="SDD58932.1"/>
    </source>
</evidence>
<comment type="similarity">
    <text evidence="1">Belongs to the LysR transcriptional regulatory family.</text>
</comment>
<dbReference type="CDD" id="cd08422">
    <property type="entry name" value="PBP2_CrgA_like"/>
    <property type="match status" value="1"/>
</dbReference>
<reference evidence="7" key="1">
    <citation type="submission" date="2016-09" db="EMBL/GenBank/DDBJ databases">
        <authorList>
            <person name="Varghese N."/>
            <person name="Submissions S."/>
        </authorList>
    </citation>
    <scope>NUCLEOTIDE SEQUENCE [LARGE SCALE GENOMIC DNA]</scope>
    <source>
        <strain evidence="7">TNe-862</strain>
    </source>
</reference>
<dbReference type="GO" id="GO:0003700">
    <property type="term" value="F:DNA-binding transcription factor activity"/>
    <property type="evidence" value="ECO:0007669"/>
    <property type="project" value="InterPro"/>
</dbReference>
<accession>A0A1G6VZ81</accession>
<evidence type="ECO:0000256" key="2">
    <source>
        <dbReference type="ARBA" id="ARBA00023015"/>
    </source>
</evidence>
<name>A0A1G6VZ81_9BURK</name>
<dbReference type="InterPro" id="IPR036390">
    <property type="entry name" value="WH_DNA-bd_sf"/>
</dbReference>
<dbReference type="Gene3D" id="1.10.10.10">
    <property type="entry name" value="Winged helix-like DNA-binding domain superfamily/Winged helix DNA-binding domain"/>
    <property type="match status" value="1"/>
</dbReference>
<dbReference type="STRING" id="416944.SAMN05421548_1224"/>
<evidence type="ECO:0000256" key="4">
    <source>
        <dbReference type="ARBA" id="ARBA00023163"/>
    </source>
</evidence>
<organism evidence="6 7">
    <name type="scientific">Paraburkholderia lycopersici</name>
    <dbReference type="NCBI Taxonomy" id="416944"/>
    <lineage>
        <taxon>Bacteria</taxon>
        <taxon>Pseudomonadati</taxon>
        <taxon>Pseudomonadota</taxon>
        <taxon>Betaproteobacteria</taxon>
        <taxon>Burkholderiales</taxon>
        <taxon>Burkholderiaceae</taxon>
        <taxon>Paraburkholderia</taxon>
    </lineage>
</organism>
<dbReference type="EMBL" id="FMYQ01000022">
    <property type="protein sequence ID" value="SDD58932.1"/>
    <property type="molecule type" value="Genomic_DNA"/>
</dbReference>
<dbReference type="PANTHER" id="PTHR30537">
    <property type="entry name" value="HTH-TYPE TRANSCRIPTIONAL REGULATOR"/>
    <property type="match status" value="1"/>
</dbReference>
<dbReference type="InterPro" id="IPR058163">
    <property type="entry name" value="LysR-type_TF_proteobact-type"/>
</dbReference>
<dbReference type="Pfam" id="PF00126">
    <property type="entry name" value="HTH_1"/>
    <property type="match status" value="1"/>
</dbReference>
<evidence type="ECO:0000313" key="7">
    <source>
        <dbReference type="Proteomes" id="UP000198908"/>
    </source>
</evidence>
<dbReference type="InterPro" id="IPR000847">
    <property type="entry name" value="LysR_HTH_N"/>
</dbReference>
<keyword evidence="3 6" id="KW-0238">DNA-binding</keyword>
<dbReference type="Pfam" id="PF03466">
    <property type="entry name" value="LysR_substrate"/>
    <property type="match status" value="1"/>
</dbReference>
<dbReference type="InterPro" id="IPR036388">
    <property type="entry name" value="WH-like_DNA-bd_sf"/>
</dbReference>
<feature type="domain" description="HTH lysR-type" evidence="5">
    <location>
        <begin position="1"/>
        <end position="61"/>
    </location>
</feature>
<evidence type="ECO:0000256" key="3">
    <source>
        <dbReference type="ARBA" id="ARBA00023125"/>
    </source>
</evidence>
<evidence type="ECO:0000256" key="1">
    <source>
        <dbReference type="ARBA" id="ARBA00009437"/>
    </source>
</evidence>
<dbReference type="Gene3D" id="3.40.190.290">
    <property type="match status" value="1"/>
</dbReference>
<keyword evidence="7" id="KW-1185">Reference proteome</keyword>